<evidence type="ECO:0000256" key="3">
    <source>
        <dbReference type="ARBA" id="ARBA00009894"/>
    </source>
</evidence>
<comment type="function">
    <text evidence="9">Catalyzes the isomerization of sedoheptulose 7-phosphate in D-glycero-D-manno-heptose 7-phosphate.</text>
</comment>
<keyword evidence="8 9" id="KW-0119">Carbohydrate metabolism</keyword>
<comment type="similarity">
    <text evidence="3 9">Belongs to the SIS family. GmhA subfamily.</text>
</comment>
<evidence type="ECO:0000256" key="7">
    <source>
        <dbReference type="ARBA" id="ARBA00023235"/>
    </source>
</evidence>
<comment type="pathway">
    <text evidence="9">Carbohydrate biosynthesis; D-glycero-D-manno-heptose 7-phosphate biosynthesis; D-glycero-alpha-D-manno-heptose 7-phosphate and D-glycero-beta-D-manno-heptose 7-phosphate from sedoheptulose 7-phosphate: step 1/1.</text>
</comment>
<evidence type="ECO:0000256" key="1">
    <source>
        <dbReference type="ARBA" id="ARBA00000348"/>
    </source>
</evidence>
<keyword evidence="5 9" id="KW-0479">Metal-binding</keyword>
<feature type="binding site" evidence="9">
    <location>
        <begin position="95"/>
        <end position="96"/>
    </location>
    <ligand>
        <name>substrate</name>
    </ligand>
</feature>
<feature type="binding site" evidence="9">
    <location>
        <begin position="121"/>
        <end position="123"/>
    </location>
    <ligand>
        <name>substrate</name>
    </ligand>
</feature>
<dbReference type="PATRIC" id="fig|1609969.3.peg.2072"/>
<dbReference type="InterPro" id="IPR046348">
    <property type="entry name" value="SIS_dom_sf"/>
</dbReference>
<evidence type="ECO:0000313" key="11">
    <source>
        <dbReference type="EMBL" id="KJJ84197.1"/>
    </source>
</evidence>
<dbReference type="Pfam" id="PF13580">
    <property type="entry name" value="SIS_2"/>
    <property type="match status" value="1"/>
</dbReference>
<dbReference type="UniPathway" id="UPA00041">
    <property type="reaction ID" value="UER00436"/>
</dbReference>
<dbReference type="InterPro" id="IPR001347">
    <property type="entry name" value="SIS_dom"/>
</dbReference>
<dbReference type="PROSITE" id="PS51464">
    <property type="entry name" value="SIS"/>
    <property type="match status" value="1"/>
</dbReference>
<keyword evidence="6 9" id="KW-0862">Zinc</keyword>
<dbReference type="GO" id="GO:0008270">
    <property type="term" value="F:zinc ion binding"/>
    <property type="evidence" value="ECO:0007669"/>
    <property type="project" value="UniProtKB-UniRule"/>
</dbReference>
<feature type="binding site" evidence="9">
    <location>
        <position position="173"/>
    </location>
    <ligand>
        <name>substrate</name>
    </ligand>
</feature>
<dbReference type="GO" id="GO:0097367">
    <property type="term" value="F:carbohydrate derivative binding"/>
    <property type="evidence" value="ECO:0007669"/>
    <property type="project" value="InterPro"/>
</dbReference>
<keyword evidence="4 9" id="KW-0963">Cytoplasm</keyword>
<accession>A0A0F0CLT9</accession>
<evidence type="ECO:0000256" key="4">
    <source>
        <dbReference type="ARBA" id="ARBA00022490"/>
    </source>
</evidence>
<dbReference type="GO" id="GO:0008968">
    <property type="term" value="F:D-sedoheptulose 7-phosphate isomerase activity"/>
    <property type="evidence" value="ECO:0007669"/>
    <property type="project" value="UniProtKB-UniRule"/>
</dbReference>
<protein>
    <recommendedName>
        <fullName evidence="9">Phosphoheptose isomerase</fullName>
        <ecNumber evidence="9">5.3.1.28</ecNumber>
    </recommendedName>
    <alternativeName>
        <fullName evidence="9">Sedoheptulose 7-phosphate isomerase</fullName>
    </alternativeName>
</protein>
<evidence type="ECO:0000259" key="10">
    <source>
        <dbReference type="PROSITE" id="PS51464"/>
    </source>
</evidence>
<dbReference type="InterPro" id="IPR004515">
    <property type="entry name" value="Phosphoheptose_Isoase"/>
</dbReference>
<keyword evidence="7 9" id="KW-0413">Isomerase</keyword>
<evidence type="ECO:0000256" key="9">
    <source>
        <dbReference type="HAMAP-Rule" id="MF_00067"/>
    </source>
</evidence>
<dbReference type="CDD" id="cd05006">
    <property type="entry name" value="SIS_GmhA"/>
    <property type="match status" value="1"/>
</dbReference>
<gene>
    <name evidence="9 11" type="primary">gmhA</name>
    <name evidence="11" type="ORF">OMAG_001939</name>
</gene>
<dbReference type="EC" id="5.3.1.28" evidence="9"/>
<feature type="binding site" evidence="9">
    <location>
        <position position="62"/>
    </location>
    <ligand>
        <name>Zn(2+)</name>
        <dbReference type="ChEBI" id="CHEBI:29105"/>
    </ligand>
</feature>
<dbReference type="PANTHER" id="PTHR30390">
    <property type="entry name" value="SEDOHEPTULOSE 7-PHOSPHATE ISOMERASE / DNAA INITIATOR-ASSOCIATING FACTOR FOR REPLICATION INITIATION"/>
    <property type="match status" value="1"/>
</dbReference>
<dbReference type="Gene3D" id="3.40.50.10490">
    <property type="entry name" value="Glucose-6-phosphate isomerase like protein, domain 1"/>
    <property type="match status" value="1"/>
</dbReference>
<dbReference type="InterPro" id="IPR035461">
    <property type="entry name" value="GmhA/DiaA"/>
</dbReference>
<evidence type="ECO:0000256" key="6">
    <source>
        <dbReference type="ARBA" id="ARBA00022833"/>
    </source>
</evidence>
<comment type="subcellular location">
    <subcellularLocation>
        <location evidence="2 9">Cytoplasm</location>
    </subcellularLocation>
</comment>
<comment type="cofactor">
    <cofactor evidence="9">
        <name>Zn(2+)</name>
        <dbReference type="ChEBI" id="CHEBI:29105"/>
    </cofactor>
    <text evidence="9">Binds 1 zinc ion per subunit.</text>
</comment>
<dbReference type="EMBL" id="JYNY01000389">
    <property type="protein sequence ID" value="KJJ84197.1"/>
    <property type="molecule type" value="Genomic_DNA"/>
</dbReference>
<proteinExistence type="inferred from homology"/>
<sequence length="200" mass="21808">MANIEIIRQIFEDSINHKKNFISKETNVVNVLKAADSLYNAYKRGNKVLVFGNGGSASDSQHMAAELVVRLEKERRSLPCIALNTDSAILTACGNDYDFTSIFSRQIESLGNKGDIAFVISTSGKSPNIIKAATIAKKNGLEIISLTGRDGGELPSLSDIFILVEGKSSARIQETHILIIHILCKLVEDRICSDGISRDI</sequence>
<comment type="caution">
    <text evidence="11">The sequence shown here is derived from an EMBL/GenBank/DDBJ whole genome shotgun (WGS) entry which is preliminary data.</text>
</comment>
<dbReference type="GO" id="GO:2001061">
    <property type="term" value="P:D-glycero-D-manno-heptose 7-phosphate biosynthetic process"/>
    <property type="evidence" value="ECO:0007669"/>
    <property type="project" value="UniProtKB-UniPathway"/>
</dbReference>
<feature type="domain" description="SIS" evidence="10">
    <location>
        <begin position="38"/>
        <end position="200"/>
    </location>
</feature>
<feature type="binding site" evidence="9">
    <location>
        <position position="181"/>
    </location>
    <ligand>
        <name>Zn(2+)</name>
        <dbReference type="ChEBI" id="CHEBI:29105"/>
    </ligand>
</feature>
<dbReference type="GO" id="GO:0005737">
    <property type="term" value="C:cytoplasm"/>
    <property type="evidence" value="ECO:0007669"/>
    <property type="project" value="UniProtKB-SubCell"/>
</dbReference>
<keyword evidence="12" id="KW-1185">Reference proteome</keyword>
<dbReference type="InterPro" id="IPR050099">
    <property type="entry name" value="SIS_GmhA/DiaA_subfam"/>
</dbReference>
<evidence type="ECO:0000256" key="5">
    <source>
        <dbReference type="ARBA" id="ARBA00022723"/>
    </source>
</evidence>
<reference evidence="11 12" key="1">
    <citation type="submission" date="2015-02" db="EMBL/GenBank/DDBJ databases">
        <title>Single-cell genomics of uncultivated deep-branching MTB reveals a conserved set of magnetosome genes.</title>
        <authorList>
            <person name="Kolinko S."/>
            <person name="Richter M."/>
            <person name="Glockner F.O."/>
            <person name="Brachmann A."/>
            <person name="Schuler D."/>
        </authorList>
    </citation>
    <scope>NUCLEOTIDE SEQUENCE [LARGE SCALE GENOMIC DNA]</scope>
    <source>
        <strain evidence="11">SKK-01</strain>
    </source>
</reference>
<feature type="binding site" evidence="9">
    <location>
        <position position="66"/>
    </location>
    <ligand>
        <name>Zn(2+)</name>
        <dbReference type="ChEBI" id="CHEBI:29105"/>
    </ligand>
</feature>
<dbReference type="SUPFAM" id="SSF53697">
    <property type="entry name" value="SIS domain"/>
    <property type="match status" value="1"/>
</dbReference>
<name>A0A0F0CLT9_9BACT</name>
<dbReference type="Proteomes" id="UP000033428">
    <property type="component" value="Unassembled WGS sequence"/>
</dbReference>
<feature type="binding site" evidence="9">
    <location>
        <begin position="53"/>
        <end position="55"/>
    </location>
    <ligand>
        <name>substrate</name>
    </ligand>
</feature>
<comment type="miscellaneous">
    <text evidence="9">The reaction produces a racemic mixture of D-glycero-alpha-D-manno-heptose 7-phosphate and D-glycero-beta-D-manno-heptose 7-phosphate.</text>
</comment>
<evidence type="ECO:0000313" key="12">
    <source>
        <dbReference type="Proteomes" id="UP000033428"/>
    </source>
</evidence>
<dbReference type="GO" id="GO:0005975">
    <property type="term" value="P:carbohydrate metabolic process"/>
    <property type="evidence" value="ECO:0007669"/>
    <property type="project" value="UniProtKB-UniRule"/>
</dbReference>
<evidence type="ECO:0000256" key="8">
    <source>
        <dbReference type="ARBA" id="ARBA00023277"/>
    </source>
</evidence>
<feature type="binding site" evidence="9">
    <location>
        <position position="66"/>
    </location>
    <ligand>
        <name>substrate</name>
    </ligand>
</feature>
<comment type="catalytic activity">
    <reaction evidence="1 9">
        <text>2 D-sedoheptulose 7-phosphate = D-glycero-alpha-D-manno-heptose 7-phosphate + D-glycero-beta-D-manno-heptose 7-phosphate</text>
        <dbReference type="Rhea" id="RHEA:27489"/>
        <dbReference type="ChEBI" id="CHEBI:57483"/>
        <dbReference type="ChEBI" id="CHEBI:60203"/>
        <dbReference type="ChEBI" id="CHEBI:60204"/>
        <dbReference type="EC" id="5.3.1.28"/>
    </reaction>
</comment>
<organism evidence="11 12">
    <name type="scientific">Candidatus Omnitrophus magneticus</name>
    <dbReference type="NCBI Taxonomy" id="1609969"/>
    <lineage>
        <taxon>Bacteria</taxon>
        <taxon>Pseudomonadati</taxon>
        <taxon>Candidatus Omnitrophota</taxon>
        <taxon>Candidatus Omnitrophus</taxon>
    </lineage>
</organism>
<dbReference type="AlphaFoldDB" id="A0A0F0CLT9"/>
<dbReference type="HAMAP" id="MF_00067">
    <property type="entry name" value="GmhA"/>
    <property type="match status" value="1"/>
</dbReference>
<evidence type="ECO:0000256" key="2">
    <source>
        <dbReference type="ARBA" id="ARBA00004496"/>
    </source>
</evidence>
<feature type="binding site" evidence="9">
    <location>
        <position position="126"/>
    </location>
    <ligand>
        <name>substrate</name>
    </ligand>
</feature>
<feature type="binding site" evidence="9">
    <location>
        <position position="173"/>
    </location>
    <ligand>
        <name>Zn(2+)</name>
        <dbReference type="ChEBI" id="CHEBI:29105"/>
    </ligand>
</feature>